<dbReference type="PROSITE" id="PS50330">
    <property type="entry name" value="UIM"/>
    <property type="match status" value="1"/>
</dbReference>
<dbReference type="Gene3D" id="2.130.10.10">
    <property type="entry name" value="YVTN repeat-like/Quinoprotein amine dehydrogenase"/>
    <property type="match status" value="1"/>
</dbReference>
<dbReference type="Gene3D" id="1.20.1280.50">
    <property type="match status" value="1"/>
</dbReference>
<dbReference type="SMART" id="SM00256">
    <property type="entry name" value="FBOX"/>
    <property type="match status" value="1"/>
</dbReference>
<dbReference type="PANTHER" id="PTHR10223">
    <property type="entry name" value="26S PROTEASOME NON-ATPASE REGULATORY SUBUNIT 4"/>
    <property type="match status" value="1"/>
</dbReference>
<proteinExistence type="predicted"/>
<dbReference type="EMBL" id="NPHW01005985">
    <property type="protein sequence ID" value="OXV06218.1"/>
    <property type="molecule type" value="Genomic_DNA"/>
</dbReference>
<name>A0A232LQD8_9EURO</name>
<evidence type="ECO:0000256" key="1">
    <source>
        <dbReference type="SAM" id="MobiDB-lite"/>
    </source>
</evidence>
<keyword evidence="5" id="KW-1185">Reference proteome</keyword>
<organism evidence="4 5">
    <name type="scientific">Elaphomyces granulatus</name>
    <dbReference type="NCBI Taxonomy" id="519963"/>
    <lineage>
        <taxon>Eukaryota</taxon>
        <taxon>Fungi</taxon>
        <taxon>Dikarya</taxon>
        <taxon>Ascomycota</taxon>
        <taxon>Pezizomycotina</taxon>
        <taxon>Eurotiomycetes</taxon>
        <taxon>Eurotiomycetidae</taxon>
        <taxon>Eurotiales</taxon>
        <taxon>Elaphomycetaceae</taxon>
        <taxon>Elaphomyces</taxon>
    </lineage>
</organism>
<evidence type="ECO:0000259" key="3">
    <source>
        <dbReference type="PROSITE" id="PS50181"/>
    </source>
</evidence>
<comment type="caution">
    <text evidence="4">The sequence shown here is derived from an EMBL/GenBank/DDBJ whole genome shotgun (WGS) entry which is preliminary data.</text>
</comment>
<feature type="region of interest" description="Disordered" evidence="1">
    <location>
        <begin position="704"/>
        <end position="726"/>
    </location>
</feature>
<dbReference type="InterPro" id="IPR027040">
    <property type="entry name" value="PSMD4"/>
</dbReference>
<protein>
    <recommendedName>
        <fullName evidence="3">F-box domain-containing protein</fullName>
    </recommendedName>
</protein>
<gene>
    <name evidence="4" type="ORF">Egran_06013</name>
</gene>
<evidence type="ECO:0000313" key="4">
    <source>
        <dbReference type="EMBL" id="OXV06218.1"/>
    </source>
</evidence>
<sequence length="1121" mass="123062">IIHPLVCFWISLTFALSFNCYSSGPPVKSPFSIALKPTGPVSPGQSSSYSTSRANRFMPPEPIVIQNNVRSRSTPLVPLLPVQHGNDNNNQQPSGIPKISEGSISLSSSPAVARGDTDDVVPAEVLARPLRWVEANDSSTIGRLPNEVLIHVLSHLPPPSLTSMALVSWRFHDLVTAPHAWRIAFSRYFPGTACWDQALATSHPDSTIADRRIFTRLTALASWRSEYILRTRLLRSLSRGKPTQQPSIGKHSVAVVDYSTQLLCPVGHLDANFQAGAEPRFIHGAAAQGTASISDPAAAKTGAWGLTDQRIFQHFADQFPGDAQYGLGSGNLVGLPNVMDVSQLHGMIYGEGCPQGRLYYLAAGERRGRFLSEFELPSEPERGIPTINMTTTAITAVWIAKSPSVPRMTHGLVGILCGSSSGILTAYSLGPSNAHDGRWDRGQVTARWVLSPGVPLVRIVVDDDYSTPRYTQHRIWATVLNALGEVFYLKEIPLPPKPVAKSNLEQLEQLERQAWKTGRSFRWELIEDTRRTVRLDPFNREPVDGNSCPRSSSDAIDLDEQQIAIKTKSVEKFLAFKPKHFQKIYDGWDMRRELLVDFAGGDRIGAGESIVVINCGLEEDQQASIRRFTRQDGLVTNSPPSPSHQVCSSKESGLPSRVEILSVSWRTSDLVFDGHRSIQITANALDLSTYAKLTINEDPLLGMSGISPTSSPASSPLPQPNLRSCGDVQVPGQRARYMAVGTSRGMVYVWNIRAPSSRTRDLINLIPPLHVIQTNSPQISSVALTSLYLVHGGNDGLVQAWDALASSTRPLRTLNARFSHRARRQLNQAQAAAYLFDNHYYAVGAICLDPDPTSLRGLVSLGTQLRYWCYCSSAADDYGTRKRRLRRSLHASNSSSEGQRLSGNGRGALRGYIVDERLELERQKLEDQKERERLSGRFGTDLLGSDASEEELIAYARILSEESYTSDELKRRESEESLQADSSYNETAVAGQGTLTGLNSSSLLSADNDKVGLFFHTSDRIRQSLLERHSESFTDCDPELFPSLPGTCSVSHCGSPSTARVTPETSMRQEQDDLELALRLSLIDARGKLPITVAAQDFPLLESPSVASCEAPINKGKARDI</sequence>
<dbReference type="GO" id="GO:0043161">
    <property type="term" value="P:proteasome-mediated ubiquitin-dependent protein catabolic process"/>
    <property type="evidence" value="ECO:0007669"/>
    <property type="project" value="TreeGrafter"/>
</dbReference>
<accession>A0A232LQD8</accession>
<dbReference type="GO" id="GO:0008540">
    <property type="term" value="C:proteasome regulatory particle, base subcomplex"/>
    <property type="evidence" value="ECO:0007669"/>
    <property type="project" value="TreeGrafter"/>
</dbReference>
<dbReference type="Pfam" id="PF12937">
    <property type="entry name" value="F-box-like"/>
    <property type="match status" value="1"/>
</dbReference>
<dbReference type="OrthoDB" id="2095648at2759"/>
<feature type="compositionally biased region" description="Low complexity" evidence="1">
    <location>
        <begin position="707"/>
        <end position="716"/>
    </location>
</feature>
<dbReference type="InterPro" id="IPR001810">
    <property type="entry name" value="F-box_dom"/>
</dbReference>
<dbReference type="GO" id="GO:0031593">
    <property type="term" value="F:polyubiquitin modification-dependent protein binding"/>
    <property type="evidence" value="ECO:0007669"/>
    <property type="project" value="TreeGrafter"/>
</dbReference>
<dbReference type="SUPFAM" id="SSF81383">
    <property type="entry name" value="F-box domain"/>
    <property type="match status" value="1"/>
</dbReference>
<dbReference type="AlphaFoldDB" id="A0A232LQD8"/>
<dbReference type="InterPro" id="IPR036322">
    <property type="entry name" value="WD40_repeat_dom_sf"/>
</dbReference>
<feature type="chain" id="PRO_5012556740" description="F-box domain-containing protein" evidence="2">
    <location>
        <begin position="18"/>
        <end position="1121"/>
    </location>
</feature>
<feature type="region of interest" description="Disordered" evidence="1">
    <location>
        <begin position="965"/>
        <end position="985"/>
    </location>
</feature>
<dbReference type="InterPro" id="IPR036047">
    <property type="entry name" value="F-box-like_dom_sf"/>
</dbReference>
<evidence type="ECO:0000313" key="5">
    <source>
        <dbReference type="Proteomes" id="UP000243515"/>
    </source>
</evidence>
<dbReference type="Proteomes" id="UP000243515">
    <property type="component" value="Unassembled WGS sequence"/>
</dbReference>
<dbReference type="PANTHER" id="PTHR10223:SF2">
    <property type="entry name" value="F-BOX AND WD DOMAIN PROTEIN (AFU_ORTHOLOGUE AFUA_6G11400)"/>
    <property type="match status" value="1"/>
</dbReference>
<reference evidence="4 5" key="1">
    <citation type="journal article" date="2015" name="Environ. Microbiol.">
        <title>Metagenome sequence of Elaphomyces granulatus from sporocarp tissue reveals Ascomycota ectomycorrhizal fingerprints of genome expansion and a Proteobacteria-rich microbiome.</title>
        <authorList>
            <person name="Quandt C.A."/>
            <person name="Kohler A."/>
            <person name="Hesse C.N."/>
            <person name="Sharpton T.J."/>
            <person name="Martin F."/>
            <person name="Spatafora J.W."/>
        </authorList>
    </citation>
    <scope>NUCLEOTIDE SEQUENCE [LARGE SCALE GENOMIC DNA]</scope>
    <source>
        <strain evidence="4 5">OSC145934</strain>
    </source>
</reference>
<keyword evidence="2" id="KW-0732">Signal</keyword>
<feature type="domain" description="F-box" evidence="3">
    <location>
        <begin position="138"/>
        <end position="184"/>
    </location>
</feature>
<dbReference type="GO" id="GO:0005634">
    <property type="term" value="C:nucleus"/>
    <property type="evidence" value="ECO:0007669"/>
    <property type="project" value="TreeGrafter"/>
</dbReference>
<dbReference type="InterPro" id="IPR015943">
    <property type="entry name" value="WD40/YVTN_repeat-like_dom_sf"/>
</dbReference>
<feature type="non-terminal residue" evidence="4">
    <location>
        <position position="1"/>
    </location>
</feature>
<evidence type="ECO:0000256" key="2">
    <source>
        <dbReference type="SAM" id="SignalP"/>
    </source>
</evidence>
<dbReference type="CDD" id="cd09917">
    <property type="entry name" value="F-box_SF"/>
    <property type="match status" value="1"/>
</dbReference>
<dbReference type="PROSITE" id="PS50181">
    <property type="entry name" value="FBOX"/>
    <property type="match status" value="1"/>
</dbReference>
<dbReference type="SUPFAM" id="SSF50978">
    <property type="entry name" value="WD40 repeat-like"/>
    <property type="match status" value="1"/>
</dbReference>
<feature type="signal peptide" evidence="2">
    <location>
        <begin position="1"/>
        <end position="17"/>
    </location>
</feature>
<dbReference type="InterPro" id="IPR003903">
    <property type="entry name" value="UIM_dom"/>
</dbReference>
<dbReference type="GO" id="GO:0005829">
    <property type="term" value="C:cytosol"/>
    <property type="evidence" value="ECO:0007669"/>
    <property type="project" value="TreeGrafter"/>
</dbReference>